<evidence type="ECO:0000313" key="2">
    <source>
        <dbReference type="EMBL" id="KAF5531376.1"/>
    </source>
</evidence>
<comment type="caution">
    <text evidence="2">The sequence shown here is derived from an EMBL/GenBank/DDBJ whole genome shotgun (WGS) entry which is preliminary data.</text>
</comment>
<organism evidence="2 3">
    <name type="scientific">Fusarium napiforme</name>
    <dbReference type="NCBI Taxonomy" id="42672"/>
    <lineage>
        <taxon>Eukaryota</taxon>
        <taxon>Fungi</taxon>
        <taxon>Dikarya</taxon>
        <taxon>Ascomycota</taxon>
        <taxon>Pezizomycotina</taxon>
        <taxon>Sordariomycetes</taxon>
        <taxon>Hypocreomycetidae</taxon>
        <taxon>Hypocreales</taxon>
        <taxon>Nectriaceae</taxon>
        <taxon>Fusarium</taxon>
        <taxon>Fusarium fujikuroi species complex</taxon>
    </lineage>
</organism>
<name>A0A8H5IBJ7_9HYPO</name>
<gene>
    <name evidence="2" type="ORF">FNAPI_13268</name>
</gene>
<keyword evidence="3" id="KW-1185">Reference proteome</keyword>
<feature type="region of interest" description="Disordered" evidence="1">
    <location>
        <begin position="1"/>
        <end position="20"/>
    </location>
</feature>
<evidence type="ECO:0000256" key="1">
    <source>
        <dbReference type="SAM" id="MobiDB-lite"/>
    </source>
</evidence>
<reference evidence="2 3" key="1">
    <citation type="submission" date="2020-05" db="EMBL/GenBank/DDBJ databases">
        <title>Identification and distribution of gene clusters putatively required for synthesis of sphingolipid metabolism inhibitors in phylogenetically diverse species of the filamentous fungus Fusarium.</title>
        <authorList>
            <person name="Kim H.-S."/>
            <person name="Busman M."/>
            <person name="Brown D.W."/>
            <person name="Divon H."/>
            <person name="Uhlig S."/>
            <person name="Proctor R.H."/>
        </authorList>
    </citation>
    <scope>NUCLEOTIDE SEQUENCE [LARGE SCALE GENOMIC DNA]</scope>
    <source>
        <strain evidence="2 3">NRRL 25196</strain>
    </source>
</reference>
<dbReference type="AlphaFoldDB" id="A0A8H5IBJ7"/>
<sequence length="141" mass="15864">MNDYSPRLTSSTRANPIPIQKTEQHIWKTRISNKDEERFEPSAIINSYPHGDYLNGFLALLTFERPEGTGFEYDGIQVDYPTSTSILKWDTKHSLGGGPSCDPDKSEENVDSILMRNLPGKMEVKGTNHFAGGGIDWKIMD</sequence>
<proteinExistence type="predicted"/>
<evidence type="ECO:0000313" key="3">
    <source>
        <dbReference type="Proteomes" id="UP000574317"/>
    </source>
</evidence>
<dbReference type="EMBL" id="JAAOAO010000791">
    <property type="protein sequence ID" value="KAF5531376.1"/>
    <property type="molecule type" value="Genomic_DNA"/>
</dbReference>
<accession>A0A8H5IBJ7</accession>
<protein>
    <submittedName>
        <fullName evidence="2">Uncharacterized protein</fullName>
    </submittedName>
</protein>
<dbReference type="Proteomes" id="UP000574317">
    <property type="component" value="Unassembled WGS sequence"/>
</dbReference>